<feature type="compositionally biased region" description="Basic and acidic residues" evidence="13">
    <location>
        <begin position="29"/>
        <end position="54"/>
    </location>
</feature>
<gene>
    <name evidence="15" type="ORF">HGRIS_005984</name>
</gene>
<feature type="domain" description="RecF/RecN/SMC N-terminal" evidence="14">
    <location>
        <begin position="114"/>
        <end position="1117"/>
    </location>
</feature>
<feature type="compositionally biased region" description="Basic and acidic residues" evidence="13">
    <location>
        <begin position="468"/>
        <end position="500"/>
    </location>
</feature>
<keyword evidence="6" id="KW-0227">DNA damage</keyword>
<evidence type="ECO:0000313" key="16">
    <source>
        <dbReference type="Proteomes" id="UP001556367"/>
    </source>
</evidence>
<feature type="region of interest" description="Disordered" evidence="13">
    <location>
        <begin position="1038"/>
        <end position="1058"/>
    </location>
</feature>
<feature type="coiled-coil region" evidence="12">
    <location>
        <begin position="845"/>
        <end position="980"/>
    </location>
</feature>
<dbReference type="PANTHER" id="PTHR19306">
    <property type="entry name" value="STRUCTURAL MAINTENANCE OF CHROMOSOMES 5,6 SMC5, SMC6"/>
    <property type="match status" value="1"/>
</dbReference>
<dbReference type="InterPro" id="IPR003395">
    <property type="entry name" value="RecF/RecN/SMC_N"/>
</dbReference>
<keyword evidence="8 12" id="KW-0175">Coiled coil</keyword>
<feature type="compositionally biased region" description="Basic and acidic residues" evidence="13">
    <location>
        <begin position="1038"/>
        <end position="1052"/>
    </location>
</feature>
<keyword evidence="10" id="KW-0234">DNA repair</keyword>
<keyword evidence="7" id="KW-0067">ATP-binding</keyword>
<feature type="compositionally biased region" description="Basic and acidic residues" evidence="13">
    <location>
        <begin position="72"/>
        <end position="85"/>
    </location>
</feature>
<feature type="region of interest" description="Disordered" evidence="13">
    <location>
        <begin position="457"/>
        <end position="500"/>
    </location>
</feature>
<accession>A0ABR3K0X3</accession>
<protein>
    <recommendedName>
        <fullName evidence="14">RecF/RecN/SMC N-terminal domain-containing protein</fullName>
    </recommendedName>
</protein>
<evidence type="ECO:0000256" key="6">
    <source>
        <dbReference type="ARBA" id="ARBA00022763"/>
    </source>
</evidence>
<comment type="subcellular location">
    <subcellularLocation>
        <location evidence="2">Chromosome</location>
    </subcellularLocation>
    <subcellularLocation>
        <location evidence="1">Nucleus</location>
    </subcellularLocation>
</comment>
<evidence type="ECO:0000256" key="9">
    <source>
        <dbReference type="ARBA" id="ARBA00023172"/>
    </source>
</evidence>
<dbReference type="SUPFAM" id="SSF52540">
    <property type="entry name" value="P-loop containing nucleoside triphosphate hydrolases"/>
    <property type="match status" value="1"/>
</dbReference>
<sequence>MAKRRAAEASDDEDNYASSSTSPVSKRARTNDVEEEQRTAHRATRDKGKGRQTEPESDAESNDEEDDEEEDNVRPPEVKEEDEQRFMEGYEEAIRASLEAKRKVQGGVAEHGIIEAIEMHQFMCHKYLAFTFGPQINFIIGHNGSGKSAVLSAITVALGGKTASTGRGSGLKSFIREGESVAEVSISIKNQGEEAFKPQEYGKSIIITRRFTKEGSSTWKIKSKDNRTISTKKEELAAICDHMNIQVDNPMNVLTQDAARQFLSASHPSDKYKFFLKGTQLSQLSDEYDLCFENIKSTQRILVQKKTALPDLRSAFKDASVRFEEAKRAREQKKKADELKRELAWGHVKGKEDDLAVKVEEAAKLQRRLPKIQDNIDAAEAKFQKATEDIAAFEQEYRDLGDMENLTQRKENIQTQIRDNKNILADIKRDERAMNQSLQATNRQIQEYTKHIEEETQKAAASSRAKQHATEQRLQEAKEAVDAAESAKEELMSGKRDAQERANTLRQEGIRLDGEKNGIQTKITECQGFIERAAQQTRNALNVFGNNITQVVERVRKSQWRGDVPLGPLGVGVKVRPDANWAAHVLRSQLGRYLTAWAVTNAADLPVLKKMLAENGNPHVLVFVIEKDLFDYSAGEPPAEFLTVLRALEIPDPYVLRILINQARIESTLLAPEFKDAQSLLSRLPGGTVWTSNNLRIVKFQDGGGTTSPMGGLHANDPANLLLTGRDAAAETTHWKDLMKQHEIEYQELTARISRTRNEWTEARRALDAITQREQATMNALRKAKLVHENLQQAANDDMPADVARYQAALNEAVAEKESIVAQFEDVARRQADIDQAQRPLIAQLEEVRREIDEFEGRRNVVSQKIEDTATVRLEAQNHVKHYKAKYDEEKVKVDAADEAVRVLQDEFLAWTEGAEKYCDRVENPRPVAEIQRNLDAVQKALKERERRHGASVEEMTVEVNKARAKLEEVEKDLKSMAVLTKTLKQSLTSRLSRWQEFRRHIALRCKVNFQYNLSHRGYFGKVLFDHNQSILSIKVKTDDQTGTQARDKDPRSLSGGEKSFSTICLLLSLWESIGCPLRCLDEFDVFMDAVNRRISMRMMIDTANSSDKKQYILITPQDMGNIHIGPTVRVHRMTDPERGQGQLAFSG</sequence>
<dbReference type="Pfam" id="PF02463">
    <property type="entry name" value="SMC_N"/>
    <property type="match status" value="1"/>
</dbReference>
<keyword evidence="11" id="KW-0539">Nucleus</keyword>
<dbReference type="PANTHER" id="PTHR19306:SF6">
    <property type="entry name" value="STRUCTURAL MAINTENANCE OF CHROMOSOMES PROTEIN 6"/>
    <property type="match status" value="1"/>
</dbReference>
<organism evidence="15 16">
    <name type="scientific">Hohenbuehelia grisea</name>
    <dbReference type="NCBI Taxonomy" id="104357"/>
    <lineage>
        <taxon>Eukaryota</taxon>
        <taxon>Fungi</taxon>
        <taxon>Dikarya</taxon>
        <taxon>Basidiomycota</taxon>
        <taxon>Agaricomycotina</taxon>
        <taxon>Agaricomycetes</taxon>
        <taxon>Agaricomycetidae</taxon>
        <taxon>Agaricales</taxon>
        <taxon>Pleurotineae</taxon>
        <taxon>Pleurotaceae</taxon>
        <taxon>Hohenbuehelia</taxon>
    </lineage>
</organism>
<evidence type="ECO:0000256" key="13">
    <source>
        <dbReference type="SAM" id="MobiDB-lite"/>
    </source>
</evidence>
<keyword evidence="16" id="KW-1185">Reference proteome</keyword>
<evidence type="ECO:0000256" key="7">
    <source>
        <dbReference type="ARBA" id="ARBA00022840"/>
    </source>
</evidence>
<evidence type="ECO:0000313" key="15">
    <source>
        <dbReference type="EMBL" id="KAL0960988.1"/>
    </source>
</evidence>
<evidence type="ECO:0000256" key="8">
    <source>
        <dbReference type="ARBA" id="ARBA00023054"/>
    </source>
</evidence>
<comment type="similarity">
    <text evidence="3">Belongs to the SMC family. SMC6 subfamily.</text>
</comment>
<evidence type="ECO:0000256" key="5">
    <source>
        <dbReference type="ARBA" id="ARBA00022741"/>
    </source>
</evidence>
<evidence type="ECO:0000259" key="14">
    <source>
        <dbReference type="Pfam" id="PF02463"/>
    </source>
</evidence>
<evidence type="ECO:0000256" key="1">
    <source>
        <dbReference type="ARBA" id="ARBA00004123"/>
    </source>
</evidence>
<comment type="caution">
    <text evidence="15">The sequence shown here is derived from an EMBL/GenBank/DDBJ whole genome shotgun (WGS) entry which is preliminary data.</text>
</comment>
<keyword evidence="5" id="KW-0547">Nucleotide-binding</keyword>
<evidence type="ECO:0000256" key="2">
    <source>
        <dbReference type="ARBA" id="ARBA00004286"/>
    </source>
</evidence>
<dbReference type="Proteomes" id="UP001556367">
    <property type="component" value="Unassembled WGS sequence"/>
</dbReference>
<proteinExistence type="inferred from homology"/>
<evidence type="ECO:0000256" key="12">
    <source>
        <dbReference type="SAM" id="Coils"/>
    </source>
</evidence>
<feature type="region of interest" description="Disordered" evidence="13">
    <location>
        <begin position="1"/>
        <end position="85"/>
    </location>
</feature>
<evidence type="ECO:0000256" key="4">
    <source>
        <dbReference type="ARBA" id="ARBA00022454"/>
    </source>
</evidence>
<feature type="compositionally biased region" description="Acidic residues" evidence="13">
    <location>
        <begin position="55"/>
        <end position="71"/>
    </location>
</feature>
<dbReference type="EMBL" id="JASNQZ010000001">
    <property type="protein sequence ID" value="KAL0960988.1"/>
    <property type="molecule type" value="Genomic_DNA"/>
</dbReference>
<dbReference type="InterPro" id="IPR027417">
    <property type="entry name" value="P-loop_NTPase"/>
</dbReference>
<dbReference type="Gene3D" id="3.40.50.300">
    <property type="entry name" value="P-loop containing nucleotide triphosphate hydrolases"/>
    <property type="match status" value="2"/>
</dbReference>
<name>A0ABR3K0X3_9AGAR</name>
<evidence type="ECO:0000256" key="3">
    <source>
        <dbReference type="ARBA" id="ARBA00006793"/>
    </source>
</evidence>
<keyword evidence="4" id="KW-0158">Chromosome</keyword>
<keyword evidence="9" id="KW-0233">DNA recombination</keyword>
<evidence type="ECO:0000256" key="11">
    <source>
        <dbReference type="ARBA" id="ARBA00023242"/>
    </source>
</evidence>
<reference evidence="16" key="1">
    <citation type="submission" date="2024-06" db="EMBL/GenBank/DDBJ databases">
        <title>Multi-omics analyses provide insights into the biosynthesis of the anticancer antibiotic pleurotin in Hohenbuehelia grisea.</title>
        <authorList>
            <person name="Weaver J.A."/>
            <person name="Alberti F."/>
        </authorList>
    </citation>
    <scope>NUCLEOTIDE SEQUENCE [LARGE SCALE GENOMIC DNA]</scope>
    <source>
        <strain evidence="16">T-177</strain>
    </source>
</reference>
<evidence type="ECO:0000256" key="10">
    <source>
        <dbReference type="ARBA" id="ARBA00023204"/>
    </source>
</evidence>